<dbReference type="Pfam" id="PF02790">
    <property type="entry name" value="COX2_TM"/>
    <property type="match status" value="1"/>
</dbReference>
<feature type="domain" description="Cytochrome oxidase subunit II copper A binding" evidence="19">
    <location>
        <begin position="101"/>
        <end position="212"/>
    </location>
</feature>
<dbReference type="GO" id="GO:0016491">
    <property type="term" value="F:oxidoreductase activity"/>
    <property type="evidence" value="ECO:0007669"/>
    <property type="project" value="UniProtKB-KW"/>
</dbReference>
<protein>
    <recommendedName>
        <fullName evidence="17">Cytochrome c oxidase subunit 2</fullName>
        <ecNumber evidence="17">7.1.1.9</ecNumber>
    </recommendedName>
</protein>
<keyword evidence="8" id="KW-1278">Translocase</keyword>
<dbReference type="SUPFAM" id="SSF49503">
    <property type="entry name" value="Cupredoxins"/>
    <property type="match status" value="1"/>
</dbReference>
<keyword evidence="13 18" id="KW-0472">Membrane</keyword>
<evidence type="ECO:0000313" key="22">
    <source>
        <dbReference type="EMBL" id="HED10634.1"/>
    </source>
</evidence>
<dbReference type="InterPro" id="IPR008972">
    <property type="entry name" value="Cupredoxin"/>
</dbReference>
<dbReference type="PANTHER" id="PTHR22888">
    <property type="entry name" value="CYTOCHROME C OXIDASE, SUBUNIT II"/>
    <property type="match status" value="1"/>
</dbReference>
<dbReference type="PANTHER" id="PTHR22888:SF9">
    <property type="entry name" value="CYTOCHROME C OXIDASE SUBUNIT 2"/>
    <property type="match status" value="1"/>
</dbReference>
<comment type="similarity">
    <text evidence="2 16">Belongs to the cytochrome c oxidase subunit 2 family.</text>
</comment>
<evidence type="ECO:0000256" key="5">
    <source>
        <dbReference type="ARBA" id="ARBA00022660"/>
    </source>
</evidence>
<dbReference type="Proteomes" id="UP000886005">
    <property type="component" value="Unassembled WGS sequence"/>
</dbReference>
<dbReference type="Gene3D" id="1.10.287.90">
    <property type="match status" value="1"/>
</dbReference>
<dbReference type="EMBL" id="DRLD01000223">
    <property type="protein sequence ID" value="HED10634.1"/>
    <property type="molecule type" value="Genomic_DNA"/>
</dbReference>
<evidence type="ECO:0000259" key="21">
    <source>
        <dbReference type="PROSITE" id="PS51007"/>
    </source>
</evidence>
<dbReference type="InterPro" id="IPR009056">
    <property type="entry name" value="Cyt_c-like_dom"/>
</dbReference>
<dbReference type="GO" id="GO:0020037">
    <property type="term" value="F:heme binding"/>
    <property type="evidence" value="ECO:0007669"/>
    <property type="project" value="InterPro"/>
</dbReference>
<dbReference type="EC" id="7.1.1.9" evidence="17"/>
<comment type="function">
    <text evidence="14 17">Subunits I and II form the functional core of the enzyme complex. Electrons originating in cytochrome c are transferred via heme a and Cu(A) to the binuclear center formed by heme a3 and Cu(B).</text>
</comment>
<keyword evidence="6 16" id="KW-0812">Transmembrane</keyword>
<dbReference type="GO" id="GO:0005507">
    <property type="term" value="F:copper ion binding"/>
    <property type="evidence" value="ECO:0007669"/>
    <property type="project" value="InterPro"/>
</dbReference>
<dbReference type="InterPro" id="IPR011759">
    <property type="entry name" value="Cyt_c_oxidase_su2_TM_dom"/>
</dbReference>
<evidence type="ECO:0000256" key="8">
    <source>
        <dbReference type="ARBA" id="ARBA00022967"/>
    </source>
</evidence>
<sequence length="316" mass="35820">MSFMDPNGSLIFPSQVSTIAPEVDALFDFILYLSIIFFILIVGGTFYFVWKYRKKGEDTFTKDLSHNNMLEVLWTVIPTILVFIVFVWGFKSYMKMTVPPDTSMEVKVTGQKWFWTFNYPEGATTTNELVVPVDQPVKLLMSSTDVIHSFFVPNFRTKMDVLPNRYTQLWFEATETGEYNLFCTEYCGKGHSEMIGKVKVLSRADYDSWLAGAGNAGANMKPEEFGAKLYKDKACFTCHSIDGSPLVGPSFKGIFGRTEKMTDGSEATADENYLRESILEPQAKVVQGYQPIMPTYQGVLKDDEIDALIAYFKTLK</sequence>
<comment type="cofactor">
    <cofactor evidence="17">
        <name>Cu cation</name>
        <dbReference type="ChEBI" id="CHEBI:23378"/>
    </cofactor>
    <text evidence="17">Binds a copper A center.</text>
</comment>
<evidence type="ECO:0000256" key="3">
    <source>
        <dbReference type="ARBA" id="ARBA00022448"/>
    </source>
</evidence>
<evidence type="ECO:0000256" key="4">
    <source>
        <dbReference type="ARBA" id="ARBA00022617"/>
    </source>
</evidence>
<dbReference type="PROSITE" id="PS00078">
    <property type="entry name" value="COX2"/>
    <property type="match status" value="1"/>
</dbReference>
<evidence type="ECO:0000256" key="14">
    <source>
        <dbReference type="ARBA" id="ARBA00024688"/>
    </source>
</evidence>
<keyword evidence="22" id="KW-0560">Oxidoreductase</keyword>
<dbReference type="AlphaFoldDB" id="A0A7V1LZT0"/>
<dbReference type="GO" id="GO:0042773">
    <property type="term" value="P:ATP synthesis coupled electron transport"/>
    <property type="evidence" value="ECO:0007669"/>
    <property type="project" value="TreeGrafter"/>
</dbReference>
<evidence type="ECO:0000256" key="17">
    <source>
        <dbReference type="RuleBase" id="RU004024"/>
    </source>
</evidence>
<dbReference type="PROSITE" id="PS50999">
    <property type="entry name" value="COX2_TM"/>
    <property type="match status" value="1"/>
</dbReference>
<proteinExistence type="inferred from homology"/>
<evidence type="ECO:0000259" key="20">
    <source>
        <dbReference type="PROSITE" id="PS50999"/>
    </source>
</evidence>
<evidence type="ECO:0000256" key="9">
    <source>
        <dbReference type="ARBA" id="ARBA00022982"/>
    </source>
</evidence>
<dbReference type="SUPFAM" id="SSF81464">
    <property type="entry name" value="Cytochrome c oxidase subunit II-like, transmembrane region"/>
    <property type="match status" value="1"/>
</dbReference>
<evidence type="ECO:0000256" key="18">
    <source>
        <dbReference type="SAM" id="Phobius"/>
    </source>
</evidence>
<keyword evidence="4 15" id="KW-0349">Heme</keyword>
<keyword evidence="5 16" id="KW-0679">Respiratory chain</keyword>
<dbReference type="NCBIfam" id="TIGR02866">
    <property type="entry name" value="CoxB"/>
    <property type="match status" value="1"/>
</dbReference>
<evidence type="ECO:0000256" key="15">
    <source>
        <dbReference type="PROSITE-ProRule" id="PRU00433"/>
    </source>
</evidence>
<evidence type="ECO:0000259" key="19">
    <source>
        <dbReference type="PROSITE" id="PS50857"/>
    </source>
</evidence>
<evidence type="ECO:0000256" key="16">
    <source>
        <dbReference type="RuleBase" id="RU000456"/>
    </source>
</evidence>
<dbReference type="Gene3D" id="1.10.760.10">
    <property type="entry name" value="Cytochrome c-like domain"/>
    <property type="match status" value="1"/>
</dbReference>
<feature type="domain" description="Cytochrome oxidase subunit II transmembrane region profile" evidence="20">
    <location>
        <begin position="1"/>
        <end position="100"/>
    </location>
</feature>
<comment type="caution">
    <text evidence="22">The sequence shown here is derived from an EMBL/GenBank/DDBJ whole genome shotgun (WGS) entry which is preliminary data.</text>
</comment>
<keyword evidence="9 16" id="KW-0249">Electron transport</keyword>
<dbReference type="CDD" id="cd13915">
    <property type="entry name" value="CuRO_HCO_II_like_2"/>
    <property type="match status" value="1"/>
</dbReference>
<dbReference type="Pfam" id="PF00034">
    <property type="entry name" value="Cytochrom_C"/>
    <property type="match status" value="1"/>
</dbReference>
<dbReference type="InterPro" id="IPR002429">
    <property type="entry name" value="CcO_II-like_C"/>
</dbReference>
<dbReference type="PROSITE" id="PS50857">
    <property type="entry name" value="COX2_CUA"/>
    <property type="match status" value="1"/>
</dbReference>
<dbReference type="InterPro" id="IPR001505">
    <property type="entry name" value="Copper_CuA"/>
</dbReference>
<dbReference type="GO" id="GO:0004129">
    <property type="term" value="F:cytochrome-c oxidase activity"/>
    <property type="evidence" value="ECO:0007669"/>
    <property type="project" value="UniProtKB-EC"/>
</dbReference>
<feature type="domain" description="Cytochrome c" evidence="21">
    <location>
        <begin position="221"/>
        <end position="316"/>
    </location>
</feature>
<dbReference type="InterPro" id="IPR036909">
    <property type="entry name" value="Cyt_c-like_dom_sf"/>
</dbReference>
<feature type="transmembrane region" description="Helical" evidence="18">
    <location>
        <begin position="71"/>
        <end position="90"/>
    </location>
</feature>
<dbReference type="InterPro" id="IPR014222">
    <property type="entry name" value="Cyt_c_oxidase_su2"/>
</dbReference>
<keyword evidence="3 16" id="KW-0813">Transport</keyword>
<keyword evidence="7 15" id="KW-0479">Metal-binding</keyword>
<evidence type="ECO:0000256" key="12">
    <source>
        <dbReference type="ARBA" id="ARBA00023008"/>
    </source>
</evidence>
<keyword evidence="10 18" id="KW-1133">Transmembrane helix</keyword>
<comment type="subcellular location">
    <subcellularLocation>
        <location evidence="16">Cell membrane</location>
        <topology evidence="16">Multi-pass membrane protein</topology>
    </subcellularLocation>
    <subcellularLocation>
        <location evidence="1">Membrane</location>
        <topology evidence="1">Multi-pass membrane protein</topology>
    </subcellularLocation>
</comment>
<evidence type="ECO:0000256" key="2">
    <source>
        <dbReference type="ARBA" id="ARBA00007866"/>
    </source>
</evidence>
<accession>A0A7V1LZT0</accession>
<dbReference type="SUPFAM" id="SSF46626">
    <property type="entry name" value="Cytochrome c"/>
    <property type="match status" value="1"/>
</dbReference>
<feature type="transmembrane region" description="Helical" evidence="18">
    <location>
        <begin position="29"/>
        <end position="50"/>
    </location>
</feature>
<dbReference type="InterPro" id="IPR036257">
    <property type="entry name" value="Cyt_c_oxidase_su2_TM_sf"/>
</dbReference>
<evidence type="ECO:0000256" key="1">
    <source>
        <dbReference type="ARBA" id="ARBA00004141"/>
    </source>
</evidence>
<dbReference type="Gene3D" id="2.60.40.420">
    <property type="entry name" value="Cupredoxins - blue copper proteins"/>
    <property type="match status" value="1"/>
</dbReference>
<dbReference type="Pfam" id="PF00116">
    <property type="entry name" value="COX2"/>
    <property type="match status" value="1"/>
</dbReference>
<evidence type="ECO:0000256" key="10">
    <source>
        <dbReference type="ARBA" id="ARBA00022989"/>
    </source>
</evidence>
<keyword evidence="12 17" id="KW-0186">Copper</keyword>
<evidence type="ECO:0000256" key="13">
    <source>
        <dbReference type="ARBA" id="ARBA00023136"/>
    </source>
</evidence>
<gene>
    <name evidence="22" type="primary">coxB</name>
    <name evidence="22" type="ORF">ENJ10_08085</name>
</gene>
<dbReference type="PROSITE" id="PS51007">
    <property type="entry name" value="CYTC"/>
    <property type="match status" value="1"/>
</dbReference>
<evidence type="ECO:0000256" key="11">
    <source>
        <dbReference type="ARBA" id="ARBA00023004"/>
    </source>
</evidence>
<name>A0A7V1LZT0_CALAY</name>
<keyword evidence="11 15" id="KW-0408">Iron</keyword>
<dbReference type="InterPro" id="IPR045187">
    <property type="entry name" value="CcO_II"/>
</dbReference>
<organism evidence="22">
    <name type="scientific">Caldithrix abyssi</name>
    <dbReference type="NCBI Taxonomy" id="187145"/>
    <lineage>
        <taxon>Bacteria</taxon>
        <taxon>Pseudomonadati</taxon>
        <taxon>Calditrichota</taxon>
        <taxon>Calditrichia</taxon>
        <taxon>Calditrichales</taxon>
        <taxon>Calditrichaceae</taxon>
        <taxon>Caldithrix</taxon>
    </lineage>
</organism>
<evidence type="ECO:0000256" key="7">
    <source>
        <dbReference type="ARBA" id="ARBA00022723"/>
    </source>
</evidence>
<reference evidence="22" key="1">
    <citation type="journal article" date="2020" name="mSystems">
        <title>Genome- and Community-Level Interaction Insights into Carbon Utilization and Element Cycling Functions of Hydrothermarchaeota in Hydrothermal Sediment.</title>
        <authorList>
            <person name="Zhou Z."/>
            <person name="Liu Y."/>
            <person name="Xu W."/>
            <person name="Pan J."/>
            <person name="Luo Z.H."/>
            <person name="Li M."/>
        </authorList>
    </citation>
    <scope>NUCLEOTIDE SEQUENCE [LARGE SCALE GENOMIC DNA]</scope>
    <source>
        <strain evidence="22">HyVt-456</strain>
    </source>
</reference>
<evidence type="ECO:0000256" key="6">
    <source>
        <dbReference type="ARBA" id="ARBA00022692"/>
    </source>
</evidence>
<dbReference type="GO" id="GO:0005886">
    <property type="term" value="C:plasma membrane"/>
    <property type="evidence" value="ECO:0007669"/>
    <property type="project" value="UniProtKB-SubCell"/>
</dbReference>
<comment type="catalytic activity">
    <reaction evidence="17">
        <text>4 Fe(II)-[cytochrome c] + O2 + 8 H(+)(in) = 4 Fe(III)-[cytochrome c] + 2 H2O + 4 H(+)(out)</text>
        <dbReference type="Rhea" id="RHEA:11436"/>
        <dbReference type="Rhea" id="RHEA-COMP:10350"/>
        <dbReference type="Rhea" id="RHEA-COMP:14399"/>
        <dbReference type="ChEBI" id="CHEBI:15377"/>
        <dbReference type="ChEBI" id="CHEBI:15378"/>
        <dbReference type="ChEBI" id="CHEBI:15379"/>
        <dbReference type="ChEBI" id="CHEBI:29033"/>
        <dbReference type="ChEBI" id="CHEBI:29034"/>
        <dbReference type="EC" id="7.1.1.9"/>
    </reaction>
</comment>